<dbReference type="SMART" id="SM00327">
    <property type="entry name" value="VWA"/>
    <property type="match status" value="1"/>
</dbReference>
<dbReference type="AlphaFoldDB" id="A0A7R8W125"/>
<name>A0A7R8W125_9CRUS</name>
<feature type="non-terminal residue" evidence="1">
    <location>
        <position position="1"/>
    </location>
</feature>
<protein>
    <submittedName>
        <fullName evidence="1">Uncharacterized protein</fullName>
    </submittedName>
</protein>
<dbReference type="PROSITE" id="PS50234">
    <property type="entry name" value="VWFA"/>
    <property type="match status" value="1"/>
</dbReference>
<proteinExistence type="predicted"/>
<dbReference type="InterPro" id="IPR013642">
    <property type="entry name" value="CLCA_N"/>
</dbReference>
<dbReference type="EMBL" id="OB660099">
    <property type="protein sequence ID" value="CAD7222738.1"/>
    <property type="molecule type" value="Genomic_DNA"/>
</dbReference>
<dbReference type="Gene3D" id="3.40.50.410">
    <property type="entry name" value="von Willebrand factor, type A domain"/>
    <property type="match status" value="1"/>
</dbReference>
<dbReference type="SUPFAM" id="SSF53300">
    <property type="entry name" value="vWA-like"/>
    <property type="match status" value="1"/>
</dbReference>
<dbReference type="InterPro" id="IPR036465">
    <property type="entry name" value="vWFA_dom_sf"/>
</dbReference>
<accession>A0A7R8W125</accession>
<sequence length="897" mass="98697">MSLFRLSSSALFRATKNLAYIHSVAIVIPTHWEPSMCGLDNNIVTRSSFSEADIVVGKSHPVYGDRPFTEQVGGCEVPGKFIGISESFLLNLNGTSKNFGKPGKQMLAEDGGTADKLKLEAELVLHAGSLLFWDDVWFPPTRCHRRVDELKGGFAGGDLRPPVTGETGAHVFVKEWTKYRYGVFDELGYAGDLLYPAFFKAHTPDRSIDGVPTACTNSPVQGQNNCIAGKCFFRPDPSNLNLNVTSSLLSFPQLDNVDEFCDGGSHDPIPPTKHNVLCASRSVWDIITRHHDFRDVPPITGMPYTSPTFEFRKVGPRNIVFALDWTQSMGQQGRWKNVRASIYRVLELLKAGSGVKYRPIRVGIVHFTTTAREFKDLTPIENLLLSSASLVKRYPGREEMRCVTCGVRKALEILAQDNEGPITGSEIVIISQELNIGDQLNSVLQELVDKGVRVHSVVYPDSPYKEIQLVSKATGGRSATITSSAVAGDPAASTKALMDTMAAVESVTNVQRTTKIFQAMKTPSAASGVISDRFPIDSALAANKFQLLVYYSSLESGKPRSMELSSPTGQRFGDFVPSPIGYNADLITVEHQNLKNGLWSYRIEMINPIPVLVEVRAFQAEFASSPLTLSIATSWDKQEGISETERRNPAKTPLVIYGFLRRGEAPVLRAKVTAHVHITSRDEDRVVTVDLRDTGNGAPDIQSGDGIYSAHFSDFLPRKAKYSISAVAEDGGGAVYVTRRPDANDIACCGSSIGEVDTAQTGAFYRLEAGPSFFVQTPPTDDVFPPSRVTDLRAEVQQEYNYNMVSLLWTSPGGDYELGKADHYELLYSRYLDDILTRNLSSMHRITNLPRPALAGSAQEADAVVKDGRLKHGIVYYFVLRSFHGRWSEVSDSLLPR</sequence>
<evidence type="ECO:0000313" key="1">
    <source>
        <dbReference type="EMBL" id="CAD7222738.1"/>
    </source>
</evidence>
<dbReference type="CDD" id="cd00198">
    <property type="entry name" value="vWFA"/>
    <property type="match status" value="1"/>
</dbReference>
<reference evidence="1" key="1">
    <citation type="submission" date="2020-11" db="EMBL/GenBank/DDBJ databases">
        <authorList>
            <person name="Tran Van P."/>
        </authorList>
    </citation>
    <scope>NUCLEOTIDE SEQUENCE</scope>
</reference>
<organism evidence="1">
    <name type="scientific">Cyprideis torosa</name>
    <dbReference type="NCBI Taxonomy" id="163714"/>
    <lineage>
        <taxon>Eukaryota</taxon>
        <taxon>Metazoa</taxon>
        <taxon>Ecdysozoa</taxon>
        <taxon>Arthropoda</taxon>
        <taxon>Crustacea</taxon>
        <taxon>Oligostraca</taxon>
        <taxon>Ostracoda</taxon>
        <taxon>Podocopa</taxon>
        <taxon>Podocopida</taxon>
        <taxon>Cytherocopina</taxon>
        <taxon>Cytheroidea</taxon>
        <taxon>Cytherideidae</taxon>
        <taxon>Cyprideis</taxon>
    </lineage>
</organism>
<dbReference type="OrthoDB" id="687730at2759"/>
<dbReference type="InterPro" id="IPR002035">
    <property type="entry name" value="VWF_A"/>
</dbReference>
<dbReference type="Pfam" id="PF00092">
    <property type="entry name" value="VWA"/>
    <property type="match status" value="1"/>
</dbReference>
<gene>
    <name evidence="1" type="ORF">CTOB1V02_LOCUS737</name>
</gene>
<dbReference type="GO" id="GO:0032991">
    <property type="term" value="C:protein-containing complex"/>
    <property type="evidence" value="ECO:0007669"/>
    <property type="project" value="UniProtKB-ARBA"/>
</dbReference>
<dbReference type="Pfam" id="PF08434">
    <property type="entry name" value="CLCA"/>
    <property type="match status" value="2"/>
</dbReference>